<dbReference type="OrthoDB" id="1658724at2759"/>
<dbReference type="AlphaFoldDB" id="A0A8J1Y1M2"/>
<keyword evidence="2" id="KW-1185">Reference proteome</keyword>
<name>A0A8J1Y1M2_OWEFU</name>
<dbReference type="PRINTS" id="PR01438">
    <property type="entry name" value="UNVRSLSTRESS"/>
</dbReference>
<dbReference type="Gene3D" id="3.40.50.620">
    <property type="entry name" value="HUPs"/>
    <property type="match status" value="1"/>
</dbReference>
<dbReference type="SUPFAM" id="SSF52402">
    <property type="entry name" value="Adenine nucleotide alpha hydrolases-like"/>
    <property type="match status" value="1"/>
</dbReference>
<dbReference type="Pfam" id="PF00582">
    <property type="entry name" value="Usp"/>
    <property type="match status" value="1"/>
</dbReference>
<dbReference type="PANTHER" id="PTHR46989">
    <property type="entry name" value="USP DOMAIN-CONTAINING PROTEIN"/>
    <property type="match status" value="1"/>
</dbReference>
<protein>
    <submittedName>
        <fullName evidence="1">Uncharacterized protein</fullName>
    </submittedName>
</protein>
<evidence type="ECO:0000313" key="1">
    <source>
        <dbReference type="EMBL" id="CAH1781008.1"/>
    </source>
</evidence>
<organism evidence="1 2">
    <name type="scientific">Owenia fusiformis</name>
    <name type="common">Polychaete worm</name>
    <dbReference type="NCBI Taxonomy" id="6347"/>
    <lineage>
        <taxon>Eukaryota</taxon>
        <taxon>Metazoa</taxon>
        <taxon>Spiralia</taxon>
        <taxon>Lophotrochozoa</taxon>
        <taxon>Annelida</taxon>
        <taxon>Polychaeta</taxon>
        <taxon>Sedentaria</taxon>
        <taxon>Canalipalpata</taxon>
        <taxon>Sabellida</taxon>
        <taxon>Oweniida</taxon>
        <taxon>Oweniidae</taxon>
        <taxon>Owenia</taxon>
    </lineage>
</organism>
<dbReference type="EMBL" id="CAIIXF020000004">
    <property type="protein sequence ID" value="CAH1781008.1"/>
    <property type="molecule type" value="Genomic_DNA"/>
</dbReference>
<dbReference type="Proteomes" id="UP000749559">
    <property type="component" value="Unassembled WGS sequence"/>
</dbReference>
<evidence type="ECO:0000313" key="2">
    <source>
        <dbReference type="Proteomes" id="UP000749559"/>
    </source>
</evidence>
<gene>
    <name evidence="1" type="ORF">OFUS_LOCUS7630</name>
</gene>
<reference evidence="1" key="1">
    <citation type="submission" date="2022-03" db="EMBL/GenBank/DDBJ databases">
        <authorList>
            <person name="Martin C."/>
        </authorList>
    </citation>
    <scope>NUCLEOTIDE SEQUENCE</scope>
</reference>
<proteinExistence type="predicted"/>
<dbReference type="PANTHER" id="PTHR46989:SF3">
    <property type="entry name" value="USPA DOMAIN-CONTAINING PROTEIN"/>
    <property type="match status" value="1"/>
</dbReference>
<comment type="caution">
    <text evidence="1">The sequence shown here is derived from an EMBL/GenBank/DDBJ whole genome shotgun (WGS) entry which is preliminary data.</text>
</comment>
<dbReference type="InterPro" id="IPR014729">
    <property type="entry name" value="Rossmann-like_a/b/a_fold"/>
</dbReference>
<accession>A0A8J1Y1M2</accession>
<dbReference type="InterPro" id="IPR006015">
    <property type="entry name" value="Universal_stress_UspA"/>
</dbReference>
<sequence>MATIEESADTRLRRVLIAVDASPQSEEAFSWYFENIHKEDTEIILAHCPEQPNFPYYTFDTGMAISGGDWERVVQEHKEATDELIKHFQKRLQDLKVKHKVHVQQQVAGAGDAICQVAESEGVDHIVIGSRGMGAIRRTILGSVSDYVLHHAKVPVTVHLRRH</sequence>
<dbReference type="CDD" id="cd23659">
    <property type="entry name" value="USP_At3g01520-like"/>
    <property type="match status" value="1"/>
</dbReference>
<dbReference type="InterPro" id="IPR006016">
    <property type="entry name" value="UspA"/>
</dbReference>